<feature type="compositionally biased region" description="Polar residues" evidence="1">
    <location>
        <begin position="558"/>
        <end position="568"/>
    </location>
</feature>
<dbReference type="AlphaFoldDB" id="A0AAI8VVF3"/>
<feature type="compositionally biased region" description="Polar residues" evidence="1">
    <location>
        <begin position="584"/>
        <end position="607"/>
    </location>
</feature>
<evidence type="ECO:0000313" key="3">
    <source>
        <dbReference type="Proteomes" id="UP001295740"/>
    </source>
</evidence>
<feature type="compositionally biased region" description="Low complexity" evidence="1">
    <location>
        <begin position="616"/>
        <end position="638"/>
    </location>
</feature>
<accession>A0AAI8VVF3</accession>
<feature type="region of interest" description="Disordered" evidence="1">
    <location>
        <begin position="344"/>
        <end position="713"/>
    </location>
</feature>
<evidence type="ECO:0000313" key="2">
    <source>
        <dbReference type="EMBL" id="CAJ2511470.1"/>
    </source>
</evidence>
<feature type="compositionally biased region" description="Basic and acidic residues" evidence="1">
    <location>
        <begin position="664"/>
        <end position="695"/>
    </location>
</feature>
<evidence type="ECO:0000256" key="1">
    <source>
        <dbReference type="SAM" id="MobiDB-lite"/>
    </source>
</evidence>
<dbReference type="EMBL" id="CAUWAG010000018">
    <property type="protein sequence ID" value="CAJ2511470.1"/>
    <property type="molecule type" value="Genomic_DNA"/>
</dbReference>
<protein>
    <submittedName>
        <fullName evidence="2">Uu.00g070950.m01.CDS01</fullName>
    </submittedName>
</protein>
<feature type="region of interest" description="Disordered" evidence="1">
    <location>
        <begin position="284"/>
        <end position="323"/>
    </location>
</feature>
<feature type="compositionally biased region" description="Basic and acidic residues" evidence="1">
    <location>
        <begin position="465"/>
        <end position="476"/>
    </location>
</feature>
<feature type="compositionally biased region" description="Basic and acidic residues" evidence="1">
    <location>
        <begin position="515"/>
        <end position="537"/>
    </location>
</feature>
<comment type="caution">
    <text evidence="2">The sequence shown here is derived from an EMBL/GenBank/DDBJ whole genome shotgun (WGS) entry which is preliminary data.</text>
</comment>
<organism evidence="2 3">
    <name type="scientific">Anthostomella pinea</name>
    <dbReference type="NCBI Taxonomy" id="933095"/>
    <lineage>
        <taxon>Eukaryota</taxon>
        <taxon>Fungi</taxon>
        <taxon>Dikarya</taxon>
        <taxon>Ascomycota</taxon>
        <taxon>Pezizomycotina</taxon>
        <taxon>Sordariomycetes</taxon>
        <taxon>Xylariomycetidae</taxon>
        <taxon>Xylariales</taxon>
        <taxon>Xylariaceae</taxon>
        <taxon>Anthostomella</taxon>
    </lineage>
</organism>
<gene>
    <name evidence="2" type="ORF">KHLLAP_LOCUS11938</name>
</gene>
<feature type="region of interest" description="Disordered" evidence="1">
    <location>
        <begin position="1"/>
        <end position="38"/>
    </location>
</feature>
<name>A0AAI8VVF3_9PEZI</name>
<feature type="compositionally biased region" description="Low complexity" evidence="1">
    <location>
        <begin position="425"/>
        <end position="442"/>
    </location>
</feature>
<feature type="region of interest" description="Disordered" evidence="1">
    <location>
        <begin position="80"/>
        <end position="112"/>
    </location>
</feature>
<dbReference type="Proteomes" id="UP001295740">
    <property type="component" value="Unassembled WGS sequence"/>
</dbReference>
<feature type="region of interest" description="Disordered" evidence="1">
    <location>
        <begin position="122"/>
        <end position="141"/>
    </location>
</feature>
<reference evidence="2" key="1">
    <citation type="submission" date="2023-10" db="EMBL/GenBank/DDBJ databases">
        <authorList>
            <person name="Hackl T."/>
        </authorList>
    </citation>
    <scope>NUCLEOTIDE SEQUENCE</scope>
</reference>
<sequence length="713" mass="78456">MPRVTPTRARIDIHSDSSSSDEDHHHPSSHTKLPLNTTQSTVFRDLSIPQAQNRQSSAIASSAIVCITTDLKQFQQQVGVPTSESHQPVGHANWADKQKNSGGGRLSRPRITANTFEVLDTVPEDESQHGPSEAPPSSVSDAFLQDYPQLSVEEVSRHILSTAAREIKSAEEQLAKHRRGDFECVLETKIPILSNSKGEFASGPKALTIYQPVYLGCNLLPTPAQAGSDGQTQDRSAPAYTLLTTPLKVTDELIKMLEENSSGEEMVPPGSGDQHSTPIKQQDIYADKRPGKGTSQSATPTREDDSFAEVITSRSPAKPVARIEDSLEALDQLEEQLEAFDEAAHIEEVVSPEKPKSARKHKDSPKSAGTVRFATPQPKRNSMKPGSASVRVKPASEPRRGSLRRSNSMIFLDSPKMKTQDKSIAQAPPKKAAVKLPASLLPPKQPPKSTKLATKPTFELPGEAVARRLKEQRDARMTSQAAVERLSKPTASSLRRTKSARQLERPTFELPGEAISRRKREEHESRLKAQEEEEKKRREFKARPIGSGVVQASAPRGTLSSRARQNMATLAENPARQAAPSPNKRLSTATWSNGRSPLSDSKNQPQTRGRDSQPETSAAQARRAISSSAGSTSGKRSTLSTEKAHQQRQRGQEVYQRDNSLTGNREREKREHEALARLAREEAAERSRQQSREWAAKQAKKRMTVSSLRDVMT</sequence>
<keyword evidence="3" id="KW-1185">Reference proteome</keyword>
<proteinExistence type="predicted"/>
<feature type="compositionally biased region" description="Basic and acidic residues" evidence="1">
    <location>
        <begin position="344"/>
        <end position="356"/>
    </location>
</feature>
<feature type="compositionally biased region" description="Basic and acidic residues" evidence="1">
    <location>
        <begin position="9"/>
        <end position="26"/>
    </location>
</feature>